<dbReference type="GO" id="GO:0030288">
    <property type="term" value="C:outer membrane-bounded periplasmic space"/>
    <property type="evidence" value="ECO:0007669"/>
    <property type="project" value="UniProtKB-ARBA"/>
</dbReference>
<dbReference type="Pfam" id="PF00496">
    <property type="entry name" value="SBP_bac_5"/>
    <property type="match status" value="1"/>
</dbReference>
<dbReference type="AlphaFoldDB" id="A0A328F9Z1"/>
<dbReference type="GO" id="GO:0043190">
    <property type="term" value="C:ATP-binding cassette (ABC) transporter complex"/>
    <property type="evidence" value="ECO:0007669"/>
    <property type="project" value="InterPro"/>
</dbReference>
<evidence type="ECO:0000313" key="6">
    <source>
        <dbReference type="Proteomes" id="UP000248798"/>
    </source>
</evidence>
<keyword evidence="1 2" id="KW-0732">Signal</keyword>
<evidence type="ECO:0000259" key="3">
    <source>
        <dbReference type="Pfam" id="PF00496"/>
    </source>
</evidence>
<dbReference type="InterPro" id="IPR000914">
    <property type="entry name" value="SBP_5_dom"/>
</dbReference>
<dbReference type="EMBL" id="CP036313">
    <property type="protein sequence ID" value="QBH13376.1"/>
    <property type="molecule type" value="Genomic_DNA"/>
</dbReference>
<evidence type="ECO:0000313" key="7">
    <source>
        <dbReference type="Proteomes" id="UP000293902"/>
    </source>
</evidence>
<evidence type="ECO:0000313" key="4">
    <source>
        <dbReference type="EMBL" id="QBH13376.1"/>
    </source>
</evidence>
<feature type="domain" description="Solute-binding protein family 5" evidence="3">
    <location>
        <begin position="89"/>
        <end position="444"/>
    </location>
</feature>
<dbReference type="OrthoDB" id="9772924at2"/>
<dbReference type="PIRSF" id="PIRSF002741">
    <property type="entry name" value="MppA"/>
    <property type="match status" value="1"/>
</dbReference>
<dbReference type="Gene3D" id="3.40.190.10">
    <property type="entry name" value="Periplasmic binding protein-like II"/>
    <property type="match status" value="1"/>
</dbReference>
<dbReference type="GO" id="GO:1904680">
    <property type="term" value="F:peptide transmembrane transporter activity"/>
    <property type="evidence" value="ECO:0007669"/>
    <property type="project" value="TreeGrafter"/>
</dbReference>
<evidence type="ECO:0000313" key="5">
    <source>
        <dbReference type="EMBL" id="RAM00500.1"/>
    </source>
</evidence>
<feature type="chain" id="PRO_5030062886" evidence="2">
    <location>
        <begin position="36"/>
        <end position="543"/>
    </location>
</feature>
<dbReference type="RefSeq" id="WP_111959541.1">
    <property type="nucleotide sequence ID" value="NZ_CP036313.1"/>
</dbReference>
<dbReference type="EMBL" id="QLNI01000046">
    <property type="protein sequence ID" value="RAM00500.1"/>
    <property type="molecule type" value="Genomic_DNA"/>
</dbReference>
<dbReference type="GO" id="GO:0015833">
    <property type="term" value="P:peptide transport"/>
    <property type="evidence" value="ECO:0007669"/>
    <property type="project" value="TreeGrafter"/>
</dbReference>
<evidence type="ECO:0000256" key="2">
    <source>
        <dbReference type="SAM" id="SignalP"/>
    </source>
</evidence>
<organism evidence="5 6">
    <name type="scientific">Desulfobacter hydrogenophilus</name>
    <dbReference type="NCBI Taxonomy" id="2291"/>
    <lineage>
        <taxon>Bacteria</taxon>
        <taxon>Pseudomonadati</taxon>
        <taxon>Thermodesulfobacteriota</taxon>
        <taxon>Desulfobacteria</taxon>
        <taxon>Desulfobacterales</taxon>
        <taxon>Desulfobacteraceae</taxon>
        <taxon>Desulfobacter</taxon>
    </lineage>
</organism>
<reference evidence="5 6" key="1">
    <citation type="submission" date="2018-06" db="EMBL/GenBank/DDBJ databases">
        <title>Complete Genome Sequence of Desulfobacter hydrogenophilus (DSM3380).</title>
        <authorList>
            <person name="Marietou A."/>
            <person name="Schreiber L."/>
            <person name="Marshall I."/>
            <person name="Jorgensen B."/>
        </authorList>
    </citation>
    <scope>NUCLEOTIDE SEQUENCE [LARGE SCALE GENOMIC DNA]</scope>
    <source>
        <strain evidence="5 6">DSM 3380</strain>
    </source>
</reference>
<evidence type="ECO:0000256" key="1">
    <source>
        <dbReference type="ARBA" id="ARBA00022729"/>
    </source>
</evidence>
<gene>
    <name evidence="5" type="ORF">DO021_18825</name>
    <name evidence="4" type="ORF">EYB58_10860</name>
</gene>
<sequence length="543" mass="61317">MAYKPARYKLLTYKRLQCLVTLVFCLFFLVPAPKADTSTGFRSAQVEVIHLGGGDWGYPTPYAHYPRGPGGFKMCLIFDSLLERGDQGIIPWLATSWQVEEQGKAYIFTLRQGVKWHDGTPMTPEDVAFSLDYATRFPMTWSYVFDRIKQVEILEDGRIKVTLKMPTASMLYSLGISRIIPKHIWEKVNNPKTFTKPEAVIGTGPYRLTDYGREHGTYRFEAFKDFWGPVVRVKRLEFIPMSEPILAYQKHEIDIIHLAPDLLPRFQNNPEHKIMKSPGFWGYRLLFNRNLPGPARMVQVRQAFAYAIDLDELVAKVARGAALPGRAGILPPDHVMAAQNVRSYGFNPEKAGKLLDQTGFTLTRGTIRTGPDGKPLAFDLLCAGGEVRMAEILKQRLAAVGVEIRIKSCNGKTRDSQVRNQKYDLAIIGHGGWGNDPDYLIAHCTGDIKQSSSPSASGGSGLASPPLTQLLKAQRSQTDPEKRRELVVKIQQMAAEEVPEIPLFYTTGYTVFRPTKYDGWMFMFDHHSLVHGKLSYLNWNEQR</sequence>
<keyword evidence="7" id="KW-1185">Reference proteome</keyword>
<accession>A0A328F9Z1</accession>
<dbReference type="PANTHER" id="PTHR30290:SF64">
    <property type="entry name" value="ABC TRANSPORTER PERIPLASMIC BINDING PROTEIN"/>
    <property type="match status" value="1"/>
</dbReference>
<proteinExistence type="predicted"/>
<dbReference type="PANTHER" id="PTHR30290">
    <property type="entry name" value="PERIPLASMIC BINDING COMPONENT OF ABC TRANSPORTER"/>
    <property type="match status" value="1"/>
</dbReference>
<feature type="signal peptide" evidence="2">
    <location>
        <begin position="1"/>
        <end position="35"/>
    </location>
</feature>
<dbReference type="SUPFAM" id="SSF53850">
    <property type="entry name" value="Periplasmic binding protein-like II"/>
    <property type="match status" value="1"/>
</dbReference>
<dbReference type="Proteomes" id="UP000248798">
    <property type="component" value="Unassembled WGS sequence"/>
</dbReference>
<reference evidence="4 7" key="2">
    <citation type="submission" date="2019-02" db="EMBL/GenBank/DDBJ databases">
        <title>Complete genome sequence of Desulfobacter hydrogenophilus AcRS1.</title>
        <authorList>
            <person name="Marietou A."/>
            <person name="Lund M.B."/>
            <person name="Marshall I.P.G."/>
            <person name="Schreiber L."/>
            <person name="Jorgensen B."/>
        </authorList>
    </citation>
    <scope>NUCLEOTIDE SEQUENCE [LARGE SCALE GENOMIC DNA]</scope>
    <source>
        <strain evidence="4 7">AcRS1</strain>
    </source>
</reference>
<dbReference type="Gene3D" id="3.10.105.10">
    <property type="entry name" value="Dipeptide-binding Protein, Domain 3"/>
    <property type="match status" value="1"/>
</dbReference>
<name>A0A328F9Z1_9BACT</name>
<dbReference type="InterPro" id="IPR039424">
    <property type="entry name" value="SBP_5"/>
</dbReference>
<protein>
    <submittedName>
        <fullName evidence="5">Diguanylate phosphodiesterase</fullName>
    </submittedName>
</protein>
<dbReference type="Proteomes" id="UP000293902">
    <property type="component" value="Chromosome"/>
</dbReference>
<dbReference type="InterPro" id="IPR030678">
    <property type="entry name" value="Peptide/Ni-bd"/>
</dbReference>